<dbReference type="RefSeq" id="WP_110023586.1">
    <property type="nucleotide sequence ID" value="NZ_PDNZ01000005.1"/>
</dbReference>
<dbReference type="Gene3D" id="2.160.20.80">
    <property type="entry name" value="E3 ubiquitin-protein ligase SopA"/>
    <property type="match status" value="2"/>
</dbReference>
<proteinExistence type="predicted"/>
<evidence type="ECO:0008006" key="4">
    <source>
        <dbReference type="Google" id="ProtNLM"/>
    </source>
</evidence>
<evidence type="ECO:0000313" key="2">
    <source>
        <dbReference type="EMBL" id="PWW81900.1"/>
    </source>
</evidence>
<dbReference type="PANTHER" id="PTHR14136:SF17">
    <property type="entry name" value="BTB_POZ DOMAIN-CONTAINING PROTEIN KCTD9"/>
    <property type="match status" value="1"/>
</dbReference>
<keyword evidence="1" id="KW-0732">Signal</keyword>
<dbReference type="InterPro" id="IPR001646">
    <property type="entry name" value="5peptide_repeat"/>
</dbReference>
<dbReference type="InterPro" id="IPR051082">
    <property type="entry name" value="Pentapeptide-BTB/POZ_domain"/>
</dbReference>
<keyword evidence="3" id="KW-1185">Reference proteome</keyword>
<dbReference type="PANTHER" id="PTHR14136">
    <property type="entry name" value="BTB_POZ DOMAIN-CONTAINING PROTEIN KCTD9"/>
    <property type="match status" value="1"/>
</dbReference>
<organism evidence="2 3">
    <name type="scientific">Prosthecochloris marina</name>
    <dbReference type="NCBI Taxonomy" id="2017681"/>
    <lineage>
        <taxon>Bacteria</taxon>
        <taxon>Pseudomonadati</taxon>
        <taxon>Chlorobiota</taxon>
        <taxon>Chlorobiia</taxon>
        <taxon>Chlorobiales</taxon>
        <taxon>Chlorobiaceae</taxon>
        <taxon>Prosthecochloris</taxon>
    </lineage>
</organism>
<dbReference type="AlphaFoldDB" id="A0A317T6L0"/>
<dbReference type="EMBL" id="PDNZ01000005">
    <property type="protein sequence ID" value="PWW81900.1"/>
    <property type="molecule type" value="Genomic_DNA"/>
</dbReference>
<protein>
    <recommendedName>
        <fullName evidence="4">Low-complexity protein</fullName>
    </recommendedName>
</protein>
<sequence length="428" mass="46843">MKHFCIVWVFLCCMSLLPVSGFSYDSEHYSVLQQGVKSWNAMRVREPETRFDLSGANMKGKNLKGIDFSHMNLTGALLDGSDLSEADLRGAVLDNAVFKNTLLYEALLRDASLRDADLEEAGLDGADMRGVVLDGAVLRQADLAGSLLRDASLRGTDLRAANLRMADLGGANLDGAYLWRAVLDGANLEGAVVTPVTIVETGSFADQAWAEKKGASLTIAEHDNSAGAIAVEKEAAGQQKSAEKMLAEKEETLKSDPDTATVYLEKSWPINPVQQKIRFGVTRDKVETLMYDVHQRELLVDNVSRWNKMRKESPEKPIRLAEATLSRKMLDGADLRNADLSGALLKRTDLVEADMRGANLRGANLREADLTNADLRGADLRGAYLWRANLSWTMWEGAIVDAQTVLGTGKKATPEWARKSGALYRLGD</sequence>
<evidence type="ECO:0000313" key="3">
    <source>
        <dbReference type="Proteomes" id="UP000246278"/>
    </source>
</evidence>
<name>A0A317T6L0_9CHLB</name>
<evidence type="ECO:0000256" key="1">
    <source>
        <dbReference type="SAM" id="SignalP"/>
    </source>
</evidence>
<comment type="caution">
    <text evidence="2">The sequence shown here is derived from an EMBL/GenBank/DDBJ whole genome shotgun (WGS) entry which is preliminary data.</text>
</comment>
<dbReference type="SUPFAM" id="SSF141571">
    <property type="entry name" value="Pentapeptide repeat-like"/>
    <property type="match status" value="2"/>
</dbReference>
<feature type="signal peptide" evidence="1">
    <location>
        <begin position="1"/>
        <end position="23"/>
    </location>
</feature>
<reference evidence="3" key="1">
    <citation type="submission" date="2017-10" db="EMBL/GenBank/DDBJ databases">
        <authorList>
            <person name="Gaisin V.A."/>
            <person name="Rysina M.S."/>
            <person name="Grouzdev D.S."/>
        </authorList>
    </citation>
    <scope>NUCLEOTIDE SEQUENCE [LARGE SCALE GENOMIC DNA]</scope>
    <source>
        <strain evidence="3">V1</strain>
    </source>
</reference>
<gene>
    <name evidence="2" type="ORF">CR164_08805</name>
</gene>
<feature type="chain" id="PRO_5016336652" description="Low-complexity protein" evidence="1">
    <location>
        <begin position="24"/>
        <end position="428"/>
    </location>
</feature>
<dbReference type="OrthoDB" id="594036at2"/>
<dbReference type="Pfam" id="PF00805">
    <property type="entry name" value="Pentapeptide"/>
    <property type="match status" value="4"/>
</dbReference>
<dbReference type="Proteomes" id="UP000246278">
    <property type="component" value="Unassembled WGS sequence"/>
</dbReference>
<accession>A0A317T6L0</accession>